<evidence type="ECO:0000313" key="2">
    <source>
        <dbReference type="EMBL" id="OGJ99928.1"/>
    </source>
</evidence>
<comment type="caution">
    <text evidence="2">The sequence shown here is derived from an EMBL/GenBank/DDBJ whole genome shotgun (WGS) entry which is preliminary data.</text>
</comment>
<proteinExistence type="inferred from homology"/>
<name>A0A1F7EZV8_UNCRA</name>
<gene>
    <name evidence="2" type="ORF">A2519_00300</name>
</gene>
<accession>A0A1F7EZV8</accession>
<evidence type="ECO:0000313" key="3">
    <source>
        <dbReference type="Proteomes" id="UP000179243"/>
    </source>
</evidence>
<protein>
    <submittedName>
        <fullName evidence="2">Prevent-host-death protein</fullName>
    </submittedName>
</protein>
<comment type="similarity">
    <text evidence="1">Belongs to the phD/YefM antitoxin family.</text>
</comment>
<dbReference type="SUPFAM" id="SSF143120">
    <property type="entry name" value="YefM-like"/>
    <property type="match status" value="1"/>
</dbReference>
<dbReference type="InterPro" id="IPR036165">
    <property type="entry name" value="YefM-like_sf"/>
</dbReference>
<dbReference type="Proteomes" id="UP000179243">
    <property type="component" value="Unassembled WGS sequence"/>
</dbReference>
<reference evidence="2 3" key="1">
    <citation type="journal article" date="2016" name="Nat. Commun.">
        <title>Thousands of microbial genomes shed light on interconnected biogeochemical processes in an aquifer system.</title>
        <authorList>
            <person name="Anantharaman K."/>
            <person name="Brown C.T."/>
            <person name="Hug L.A."/>
            <person name="Sharon I."/>
            <person name="Castelle C.J."/>
            <person name="Probst A.J."/>
            <person name="Thomas B.C."/>
            <person name="Singh A."/>
            <person name="Wilkins M.J."/>
            <person name="Karaoz U."/>
            <person name="Brodie E.L."/>
            <person name="Williams K.H."/>
            <person name="Hubbard S.S."/>
            <person name="Banfield J.F."/>
        </authorList>
    </citation>
    <scope>NUCLEOTIDE SEQUENCE [LARGE SCALE GENOMIC DNA]</scope>
</reference>
<evidence type="ECO:0000256" key="1">
    <source>
        <dbReference type="ARBA" id="ARBA00009981"/>
    </source>
</evidence>
<dbReference type="EMBL" id="MFYX01000157">
    <property type="protein sequence ID" value="OGJ99928.1"/>
    <property type="molecule type" value="Genomic_DNA"/>
</dbReference>
<sequence>MSNIIHANDLKTRGVSAIAKATANGEEAVITVRNKMTYVVLPIEQYNHLRECELEAAVQEVRDDMEKGRFVVQSAEDHVKGLGRG</sequence>
<dbReference type="AlphaFoldDB" id="A0A1F7EZV8"/>
<organism evidence="2 3">
    <name type="scientific">Candidatus Raymondbacteria bacterium RIFOXYD12_FULL_49_13</name>
    <dbReference type="NCBI Taxonomy" id="1817890"/>
    <lineage>
        <taxon>Bacteria</taxon>
        <taxon>Raymondiibacteriota</taxon>
    </lineage>
</organism>